<keyword evidence="2" id="KW-1185">Reference proteome</keyword>
<proteinExistence type="predicted"/>
<dbReference type="RefSeq" id="WP_036071448.1">
    <property type="nucleotide sequence ID" value="NZ_JAASUO010000010.1"/>
</dbReference>
<dbReference type="Proteomes" id="UP000295558">
    <property type="component" value="Unassembled WGS sequence"/>
</dbReference>
<evidence type="ECO:0000313" key="1">
    <source>
        <dbReference type="EMBL" id="TDR52204.1"/>
    </source>
</evidence>
<comment type="caution">
    <text evidence="1">The sequence shown here is derived from an EMBL/GenBank/DDBJ whole genome shotgun (WGS) entry which is preliminary data.</text>
</comment>
<reference evidence="1 2" key="1">
    <citation type="submission" date="2019-03" db="EMBL/GenBank/DDBJ databases">
        <title>Genomic Encyclopedia of Type Strains, Phase III (KMG-III): the genomes of soil and plant-associated and newly described type strains.</title>
        <authorList>
            <person name="Whitman W."/>
        </authorList>
    </citation>
    <scope>NUCLEOTIDE SEQUENCE [LARGE SCALE GENOMIC DNA]</scope>
    <source>
        <strain evidence="1 2">CECT 7972</strain>
    </source>
</reference>
<accession>A0A4R6ZJJ2</accession>
<evidence type="ECO:0008006" key="3">
    <source>
        <dbReference type="Google" id="ProtNLM"/>
    </source>
</evidence>
<dbReference type="OrthoDB" id="2366136at2"/>
<gene>
    <name evidence="1" type="ORF">DFP96_10994</name>
</gene>
<protein>
    <recommendedName>
        <fullName evidence="3">Crp/Fnr family transcriptional regulator</fullName>
    </recommendedName>
</protein>
<organism evidence="1 2">
    <name type="scientific">Listeria rocourtiae</name>
    <dbReference type="NCBI Taxonomy" id="647910"/>
    <lineage>
        <taxon>Bacteria</taxon>
        <taxon>Bacillati</taxon>
        <taxon>Bacillota</taxon>
        <taxon>Bacilli</taxon>
        <taxon>Bacillales</taxon>
        <taxon>Listeriaceae</taxon>
        <taxon>Listeria</taxon>
    </lineage>
</organism>
<name>A0A4R6ZJJ2_9LIST</name>
<dbReference type="AlphaFoldDB" id="A0A4R6ZJJ2"/>
<sequence length="124" mass="14472">MIGLGRRAHSVDFLEFHELAVQDDLFQTYLIRHLDADISSIRKKERYFTREQKVVYMKSGIFVCEESSQIGKPREYIYDMNKTIFSCEGGEVAEFDRKDIICLLDQANLLSNFYLLIETNECAS</sequence>
<evidence type="ECO:0000313" key="2">
    <source>
        <dbReference type="Proteomes" id="UP000295558"/>
    </source>
</evidence>
<dbReference type="EMBL" id="SNZK01000009">
    <property type="protein sequence ID" value="TDR52204.1"/>
    <property type="molecule type" value="Genomic_DNA"/>
</dbReference>